<evidence type="ECO:0000313" key="8">
    <source>
        <dbReference type="Proteomes" id="UP001596060"/>
    </source>
</evidence>
<evidence type="ECO:0000256" key="5">
    <source>
        <dbReference type="SAM" id="Phobius"/>
    </source>
</evidence>
<proteinExistence type="predicted"/>
<feature type="domain" description="RDD" evidence="6">
    <location>
        <begin position="127"/>
        <end position="192"/>
    </location>
</feature>
<evidence type="ECO:0000313" key="7">
    <source>
        <dbReference type="EMBL" id="MFC5503839.1"/>
    </source>
</evidence>
<feature type="transmembrane region" description="Helical" evidence="5">
    <location>
        <begin position="12"/>
        <end position="34"/>
    </location>
</feature>
<keyword evidence="3 5" id="KW-1133">Transmembrane helix</keyword>
<keyword evidence="2 5" id="KW-0812">Transmembrane</keyword>
<comment type="subcellular location">
    <subcellularLocation>
        <location evidence="1">Membrane</location>
        <topology evidence="1">Multi-pass membrane protein</topology>
    </subcellularLocation>
</comment>
<accession>A0ABW0NW80</accession>
<evidence type="ECO:0000259" key="6">
    <source>
        <dbReference type="Pfam" id="PF06271"/>
    </source>
</evidence>
<dbReference type="Pfam" id="PF06271">
    <property type="entry name" value="RDD"/>
    <property type="match status" value="1"/>
</dbReference>
<feature type="transmembrane region" description="Helical" evidence="5">
    <location>
        <begin position="206"/>
        <end position="224"/>
    </location>
</feature>
<keyword evidence="8" id="KW-1185">Reference proteome</keyword>
<feature type="transmembrane region" description="Helical" evidence="5">
    <location>
        <begin position="129"/>
        <end position="148"/>
    </location>
</feature>
<name>A0ABW0NW80_9HYPH</name>
<evidence type="ECO:0000256" key="1">
    <source>
        <dbReference type="ARBA" id="ARBA00004141"/>
    </source>
</evidence>
<dbReference type="RefSeq" id="WP_066724809.1">
    <property type="nucleotide sequence ID" value="NZ_JBHSLU010000004.1"/>
</dbReference>
<dbReference type="EMBL" id="JBHSLU010000004">
    <property type="protein sequence ID" value="MFC5503839.1"/>
    <property type="molecule type" value="Genomic_DNA"/>
</dbReference>
<feature type="transmembrane region" description="Helical" evidence="5">
    <location>
        <begin position="178"/>
        <end position="200"/>
    </location>
</feature>
<organism evidence="7 8">
    <name type="scientific">Bosea massiliensis</name>
    <dbReference type="NCBI Taxonomy" id="151419"/>
    <lineage>
        <taxon>Bacteria</taxon>
        <taxon>Pseudomonadati</taxon>
        <taxon>Pseudomonadota</taxon>
        <taxon>Alphaproteobacteria</taxon>
        <taxon>Hyphomicrobiales</taxon>
        <taxon>Boseaceae</taxon>
        <taxon>Bosea</taxon>
    </lineage>
</organism>
<dbReference type="Proteomes" id="UP001596060">
    <property type="component" value="Unassembled WGS sequence"/>
</dbReference>
<evidence type="ECO:0000256" key="2">
    <source>
        <dbReference type="ARBA" id="ARBA00022692"/>
    </source>
</evidence>
<gene>
    <name evidence="7" type="ORF">ACFPN9_01055</name>
</gene>
<comment type="caution">
    <text evidence="7">The sequence shown here is derived from an EMBL/GenBank/DDBJ whole genome shotgun (WGS) entry which is preliminary data.</text>
</comment>
<sequence>MGAEKLWFWRRMLATWLDFLAYSLVFVIFVVLAFGSRDSIRLQGFGITTSHCGPVKLDPSVLAQGRKQMPDVQWNQAALCEVSSFGVARNRFVRLARVDKGTDDVIRSVSVDVAVDDLGRATKPFFLDWIGYLGFLAAILACQTLSPWQATPGMRLLGLRLVADDGGAASLKRAALRLLYAGLLWLTIIAIVFGPVWMIAAYGLTAWLMVPTLLVAGTLSWLVWRPCSVKRSLPLAPLYDLWAGTRIVRTPAPAT</sequence>
<keyword evidence="4 5" id="KW-0472">Membrane</keyword>
<evidence type="ECO:0000256" key="4">
    <source>
        <dbReference type="ARBA" id="ARBA00023136"/>
    </source>
</evidence>
<reference evidence="8" key="1">
    <citation type="journal article" date="2019" name="Int. J. Syst. Evol. Microbiol.">
        <title>The Global Catalogue of Microorganisms (GCM) 10K type strain sequencing project: providing services to taxonomists for standard genome sequencing and annotation.</title>
        <authorList>
            <consortium name="The Broad Institute Genomics Platform"/>
            <consortium name="The Broad Institute Genome Sequencing Center for Infectious Disease"/>
            <person name="Wu L."/>
            <person name="Ma J."/>
        </authorList>
    </citation>
    <scope>NUCLEOTIDE SEQUENCE [LARGE SCALE GENOMIC DNA]</scope>
    <source>
        <strain evidence="8">CCUG 43117</strain>
    </source>
</reference>
<protein>
    <submittedName>
        <fullName evidence="7">RDD family protein</fullName>
    </submittedName>
</protein>
<dbReference type="InterPro" id="IPR010432">
    <property type="entry name" value="RDD"/>
</dbReference>
<evidence type="ECO:0000256" key="3">
    <source>
        <dbReference type="ARBA" id="ARBA00022989"/>
    </source>
</evidence>